<organism evidence="1 2">
    <name type="scientific">Scleroderma citrinum Foug A</name>
    <dbReference type="NCBI Taxonomy" id="1036808"/>
    <lineage>
        <taxon>Eukaryota</taxon>
        <taxon>Fungi</taxon>
        <taxon>Dikarya</taxon>
        <taxon>Basidiomycota</taxon>
        <taxon>Agaricomycotina</taxon>
        <taxon>Agaricomycetes</taxon>
        <taxon>Agaricomycetidae</taxon>
        <taxon>Boletales</taxon>
        <taxon>Sclerodermatineae</taxon>
        <taxon>Sclerodermataceae</taxon>
        <taxon>Scleroderma</taxon>
    </lineage>
</organism>
<sequence length="280" mass="31697">MMLEMFKPKVTSSVGSVLGASDMHLDSGRPSKPGATARHQPFIRISDGFFYLSDVSEDMLSHESEDNGMKNSCWTLHCNQKQVPTIPIVVYLQFHHAKDVTLTFHIVSNLDKMLKSARTRLVGGPNGLQARHCHVIRAHLVLVVHNQCLWADAAEQAAETNGFSPSWGGRQLHGWTNQWVTNRRLPESFWWCHAKTASVLAIPSIKTELHAYLQSNKWSVDPVTLAKFTASEMLPKKAVQYLRNLVDDEMPLTLKKYLELELFPRVHLKVRRGVSLHTAR</sequence>
<protein>
    <submittedName>
        <fullName evidence="1">Uncharacterized protein</fullName>
    </submittedName>
</protein>
<dbReference type="OrthoDB" id="2691265at2759"/>
<dbReference type="EMBL" id="KN822042">
    <property type="protein sequence ID" value="KIM62400.1"/>
    <property type="molecule type" value="Genomic_DNA"/>
</dbReference>
<dbReference type="AlphaFoldDB" id="A0A0C3DP39"/>
<reference evidence="2" key="2">
    <citation type="submission" date="2015-01" db="EMBL/GenBank/DDBJ databases">
        <title>Evolutionary Origins and Diversification of the Mycorrhizal Mutualists.</title>
        <authorList>
            <consortium name="DOE Joint Genome Institute"/>
            <consortium name="Mycorrhizal Genomics Consortium"/>
            <person name="Kohler A."/>
            <person name="Kuo A."/>
            <person name="Nagy L.G."/>
            <person name="Floudas D."/>
            <person name="Copeland A."/>
            <person name="Barry K.W."/>
            <person name="Cichocki N."/>
            <person name="Veneault-Fourrey C."/>
            <person name="LaButti K."/>
            <person name="Lindquist E.A."/>
            <person name="Lipzen A."/>
            <person name="Lundell T."/>
            <person name="Morin E."/>
            <person name="Murat C."/>
            <person name="Riley R."/>
            <person name="Ohm R."/>
            <person name="Sun H."/>
            <person name="Tunlid A."/>
            <person name="Henrissat B."/>
            <person name="Grigoriev I.V."/>
            <person name="Hibbett D.S."/>
            <person name="Martin F."/>
        </authorList>
    </citation>
    <scope>NUCLEOTIDE SEQUENCE [LARGE SCALE GENOMIC DNA]</scope>
    <source>
        <strain evidence="2">Foug A</strain>
    </source>
</reference>
<proteinExistence type="predicted"/>
<reference evidence="1 2" key="1">
    <citation type="submission" date="2014-04" db="EMBL/GenBank/DDBJ databases">
        <authorList>
            <consortium name="DOE Joint Genome Institute"/>
            <person name="Kuo A."/>
            <person name="Kohler A."/>
            <person name="Nagy L.G."/>
            <person name="Floudas D."/>
            <person name="Copeland A."/>
            <person name="Barry K.W."/>
            <person name="Cichocki N."/>
            <person name="Veneault-Fourrey C."/>
            <person name="LaButti K."/>
            <person name="Lindquist E.A."/>
            <person name="Lipzen A."/>
            <person name="Lundell T."/>
            <person name="Morin E."/>
            <person name="Murat C."/>
            <person name="Sun H."/>
            <person name="Tunlid A."/>
            <person name="Henrissat B."/>
            <person name="Grigoriev I.V."/>
            <person name="Hibbett D.S."/>
            <person name="Martin F."/>
            <person name="Nordberg H.P."/>
            <person name="Cantor M.N."/>
            <person name="Hua S.X."/>
        </authorList>
    </citation>
    <scope>NUCLEOTIDE SEQUENCE [LARGE SCALE GENOMIC DNA]</scope>
    <source>
        <strain evidence="1 2">Foug A</strain>
    </source>
</reference>
<gene>
    <name evidence="1" type="ORF">SCLCIDRAFT_24946</name>
</gene>
<name>A0A0C3DP39_9AGAM</name>
<dbReference type="InParanoid" id="A0A0C3DP39"/>
<dbReference type="Proteomes" id="UP000053989">
    <property type="component" value="Unassembled WGS sequence"/>
</dbReference>
<dbReference type="HOGENOM" id="CLU_994531_0_0_1"/>
<evidence type="ECO:0000313" key="1">
    <source>
        <dbReference type="EMBL" id="KIM62400.1"/>
    </source>
</evidence>
<accession>A0A0C3DP39</accession>
<evidence type="ECO:0000313" key="2">
    <source>
        <dbReference type="Proteomes" id="UP000053989"/>
    </source>
</evidence>
<keyword evidence="2" id="KW-1185">Reference proteome</keyword>